<dbReference type="Gene3D" id="3.50.50.60">
    <property type="entry name" value="FAD/NAD(P)-binding domain"/>
    <property type="match status" value="2"/>
</dbReference>
<dbReference type="Pfam" id="PF07992">
    <property type="entry name" value="Pyr_redox_2"/>
    <property type="match status" value="1"/>
</dbReference>
<dbReference type="Proteomes" id="UP000242857">
    <property type="component" value="Unassembled WGS sequence"/>
</dbReference>
<accession>A0A1M4ZUH3</accession>
<proteinExistence type="predicted"/>
<dbReference type="GO" id="GO:0016491">
    <property type="term" value="F:oxidoreductase activity"/>
    <property type="evidence" value="ECO:0007669"/>
    <property type="project" value="InterPro"/>
</dbReference>
<dbReference type="InterPro" id="IPR052541">
    <property type="entry name" value="SQRD"/>
</dbReference>
<evidence type="ECO:0000259" key="1">
    <source>
        <dbReference type="Pfam" id="PF07992"/>
    </source>
</evidence>
<dbReference type="PANTHER" id="PTHR43755">
    <property type="match status" value="1"/>
</dbReference>
<name>A0A1M4ZUH3_9GAMM</name>
<dbReference type="InterPro" id="IPR036188">
    <property type="entry name" value="FAD/NAD-bd_sf"/>
</dbReference>
<dbReference type="STRING" id="213588.SAMN02745204_02036"/>
<dbReference type="EMBL" id="FQUK01000041">
    <property type="protein sequence ID" value="SHF21467.1"/>
    <property type="molecule type" value="Genomic_DNA"/>
</dbReference>
<protein>
    <submittedName>
        <fullName evidence="2">Pyridine nucleotide-disulphide oxidoreductase</fullName>
    </submittedName>
</protein>
<evidence type="ECO:0000313" key="2">
    <source>
        <dbReference type="EMBL" id="SHF21467.1"/>
    </source>
</evidence>
<dbReference type="OrthoDB" id="9781621at2"/>
<dbReference type="AlphaFoldDB" id="A0A1M4ZUH3"/>
<gene>
    <name evidence="2" type="ORF">SAMN02745204_02036</name>
</gene>
<keyword evidence="3" id="KW-1185">Reference proteome</keyword>
<organism evidence="2 3">
    <name type="scientific">Thermomonas hydrothermalis</name>
    <dbReference type="NCBI Taxonomy" id="213588"/>
    <lineage>
        <taxon>Bacteria</taxon>
        <taxon>Pseudomonadati</taxon>
        <taxon>Pseudomonadota</taxon>
        <taxon>Gammaproteobacteria</taxon>
        <taxon>Lysobacterales</taxon>
        <taxon>Lysobacteraceae</taxon>
        <taxon>Thermomonas</taxon>
    </lineage>
</organism>
<dbReference type="PANTHER" id="PTHR43755:SF1">
    <property type="entry name" value="FAD-DEPENDENT PYRIDINE NUCLEOTIDE-DISULPHIDE OXIDOREDUCTASE"/>
    <property type="match status" value="1"/>
</dbReference>
<dbReference type="RefSeq" id="WP_072756450.1">
    <property type="nucleotide sequence ID" value="NZ_FQUK01000041.1"/>
</dbReference>
<feature type="domain" description="FAD/NAD(P)-binding" evidence="1">
    <location>
        <begin position="6"/>
        <end position="145"/>
    </location>
</feature>
<dbReference type="SUPFAM" id="SSF51905">
    <property type="entry name" value="FAD/NAD(P)-binding domain"/>
    <property type="match status" value="1"/>
</dbReference>
<dbReference type="InterPro" id="IPR023753">
    <property type="entry name" value="FAD/NAD-binding_dom"/>
</dbReference>
<reference evidence="3" key="1">
    <citation type="submission" date="2016-11" db="EMBL/GenBank/DDBJ databases">
        <authorList>
            <person name="Varghese N."/>
            <person name="Submissions S."/>
        </authorList>
    </citation>
    <scope>NUCLEOTIDE SEQUENCE [LARGE SCALE GENOMIC DNA]</scope>
    <source>
        <strain evidence="3">DSM 14834</strain>
    </source>
</reference>
<sequence>MTGKPHVLILGGNFAGLGAAQKIRDYAKDAVDITVIDRKAYLDYIPNIPLEIFEGRDPAVTMHMPLVEALARDDVRFVQAEVLGIDLDGRKVRLRPNERPGAPEYDMAYDYVVIALGARLAYDEIEGFAEHGHTVSDAFHANRLIDYLKNHYQGGPIAVGSQRFEQGTKGRPDWLPTALAACEGPPVEVSLALAHWLETRLHRVWCGTGRRMMSALADARTTLHPGFGADAAVGGRQRVVSSG</sequence>
<evidence type="ECO:0000313" key="3">
    <source>
        <dbReference type="Proteomes" id="UP000242857"/>
    </source>
</evidence>